<dbReference type="EMBL" id="PCWA01000107">
    <property type="protein sequence ID" value="PIQ88450.1"/>
    <property type="molecule type" value="Genomic_DNA"/>
</dbReference>
<dbReference type="AlphaFoldDB" id="A0A2H0LVK9"/>
<dbReference type="PANTHER" id="PTHR36842:SF1">
    <property type="entry name" value="PROTEIN TOLB"/>
    <property type="match status" value="1"/>
</dbReference>
<feature type="transmembrane region" description="Helical" evidence="2">
    <location>
        <begin position="12"/>
        <end position="31"/>
    </location>
</feature>
<keyword evidence="2" id="KW-0472">Membrane</keyword>
<evidence type="ECO:0000313" key="3">
    <source>
        <dbReference type="EMBL" id="PIQ88450.1"/>
    </source>
</evidence>
<proteinExistence type="inferred from homology"/>
<evidence type="ECO:0000256" key="2">
    <source>
        <dbReference type="SAM" id="Phobius"/>
    </source>
</evidence>
<evidence type="ECO:0008006" key="5">
    <source>
        <dbReference type="Google" id="ProtNLM"/>
    </source>
</evidence>
<evidence type="ECO:0000256" key="1">
    <source>
        <dbReference type="ARBA" id="ARBA00009820"/>
    </source>
</evidence>
<dbReference type="PANTHER" id="PTHR36842">
    <property type="entry name" value="PROTEIN TOLB HOMOLOG"/>
    <property type="match status" value="1"/>
</dbReference>
<dbReference type="Gene3D" id="2.120.10.30">
    <property type="entry name" value="TolB, C-terminal domain"/>
    <property type="match status" value="2"/>
</dbReference>
<comment type="similarity">
    <text evidence="1">Belongs to the TolB family.</text>
</comment>
<keyword evidence="2" id="KW-0812">Transmembrane</keyword>
<gene>
    <name evidence="3" type="ORF">COV72_08300</name>
</gene>
<comment type="caution">
    <text evidence="3">The sequence shown here is derived from an EMBL/GenBank/DDBJ whole genome shotgun (WGS) entry which is preliminary data.</text>
</comment>
<evidence type="ECO:0000313" key="4">
    <source>
        <dbReference type="Proteomes" id="UP000229641"/>
    </source>
</evidence>
<dbReference type="Pfam" id="PF07676">
    <property type="entry name" value="PD40"/>
    <property type="match status" value="2"/>
</dbReference>
<organism evidence="3 4">
    <name type="scientific">Candidatus Ghiorseimicrobium undicola</name>
    <dbReference type="NCBI Taxonomy" id="1974746"/>
    <lineage>
        <taxon>Bacteria</taxon>
        <taxon>Pseudomonadati</taxon>
        <taxon>Candidatus Omnitrophota</taxon>
        <taxon>Candidatus Ghiorseimicrobium</taxon>
    </lineage>
</organism>
<keyword evidence="2" id="KW-1133">Transmembrane helix</keyword>
<dbReference type="Proteomes" id="UP000229641">
    <property type="component" value="Unassembled WGS sequence"/>
</dbReference>
<accession>A0A2H0LVK9</accession>
<dbReference type="InterPro" id="IPR011042">
    <property type="entry name" value="6-blade_b-propeller_TolB-like"/>
</dbReference>
<dbReference type="InterPro" id="IPR011659">
    <property type="entry name" value="WD40"/>
</dbReference>
<name>A0A2H0LVK9_9BACT</name>
<protein>
    <recommendedName>
        <fullName evidence="5">Cytochrome C biosynthesis protein</fullName>
    </recommendedName>
</protein>
<sequence>MIKMKNILKYNKYIFAGMLFVALSAFAYFFVERNVFYSFRYYIKITEKPVIYPDYADTVIPPNIAPLNFYINENGARYYVKVFSKKGKGIVIRSRNPGVKIPISRWRRLLTENKGNELYFEVSVKKENGWVKYSPLINKIAKEEIDSFLFYREIRPQFYRKIKMKICERNLENYAKRVILDSKFTNGACFNCHSFLHNDTDKFIIQVRYDRRNYMAVNEGGRVSLIAPMSRKPGSAYLSWHPDGEKVALTMNMSYKVFNRFAGMVPEEVLEYGDLDGDIALLNLKENSILTVPGACRDGRIETQPAWSGDGRHLYFLSAPKVSSVKEYKKIKYDLMRVSYNAESNTWGNAETLISSAETDMGVTFPKVSPDGRFLLFCMTDRSSFSILRAKTDLYLMDLKDNSYKRLEINSENADSYHSWSSNSRWFVFASKRDGGVFTRAYFSYIDEEGRVFKPFVLPQREPYFYESFTSAYNVPEFSRGRIKLNRFYLTNALLDTKNIIDAKEIPGSAAAPAWDNKVNYNY</sequence>
<dbReference type="SUPFAM" id="SSF82171">
    <property type="entry name" value="DPP6 N-terminal domain-like"/>
    <property type="match status" value="1"/>
</dbReference>
<reference evidence="3 4" key="1">
    <citation type="submission" date="2017-09" db="EMBL/GenBank/DDBJ databases">
        <title>Depth-based differentiation of microbial function through sediment-hosted aquifers and enrichment of novel symbionts in the deep terrestrial subsurface.</title>
        <authorList>
            <person name="Probst A.J."/>
            <person name="Ladd B."/>
            <person name="Jarett J.K."/>
            <person name="Geller-Mcgrath D.E."/>
            <person name="Sieber C.M."/>
            <person name="Emerson J.B."/>
            <person name="Anantharaman K."/>
            <person name="Thomas B.C."/>
            <person name="Malmstrom R."/>
            <person name="Stieglmeier M."/>
            <person name="Klingl A."/>
            <person name="Woyke T."/>
            <person name="Ryan C.M."/>
            <person name="Banfield J.F."/>
        </authorList>
    </citation>
    <scope>NUCLEOTIDE SEQUENCE [LARGE SCALE GENOMIC DNA]</scope>
    <source>
        <strain evidence="3">CG11_big_fil_rev_8_21_14_0_20_42_13</strain>
    </source>
</reference>